<reference evidence="3" key="1">
    <citation type="submission" date="2023-06" db="EMBL/GenBank/DDBJ databases">
        <authorList>
            <person name="Zeman M."/>
            <person name="Kubasova T."/>
            <person name="Jahodarova E."/>
            <person name="Nykrynova M."/>
            <person name="Rychlik I."/>
        </authorList>
    </citation>
    <scope>NUCLEOTIDE SEQUENCE</scope>
    <source>
        <strain evidence="3">ET15</strain>
        <strain evidence="2">ET37</strain>
    </source>
</reference>
<dbReference type="RefSeq" id="WP_289824514.1">
    <property type="nucleotide sequence ID" value="NZ_JAUEIE010000001.1"/>
</dbReference>
<name>A0AAW7JEE0_9BACT</name>
<dbReference type="Proteomes" id="UP001168478">
    <property type="component" value="Unassembled WGS sequence"/>
</dbReference>
<protein>
    <submittedName>
        <fullName evidence="3">ECF transporter S component</fullName>
    </submittedName>
</protein>
<evidence type="ECO:0000256" key="1">
    <source>
        <dbReference type="SAM" id="Phobius"/>
    </source>
</evidence>
<dbReference type="EMBL" id="JAUEIF010000001">
    <property type="protein sequence ID" value="MDN0024219.1"/>
    <property type="molecule type" value="Genomic_DNA"/>
</dbReference>
<feature type="transmembrane region" description="Helical" evidence="1">
    <location>
        <begin position="18"/>
        <end position="38"/>
    </location>
</feature>
<evidence type="ECO:0000313" key="3">
    <source>
        <dbReference type="EMBL" id="MDN0024219.1"/>
    </source>
</evidence>
<keyword evidence="1" id="KW-1133">Transmembrane helix</keyword>
<dbReference type="Proteomes" id="UP001167831">
    <property type="component" value="Unassembled WGS sequence"/>
</dbReference>
<feature type="transmembrane region" description="Helical" evidence="1">
    <location>
        <begin position="117"/>
        <end position="136"/>
    </location>
</feature>
<reference evidence="3" key="2">
    <citation type="submission" date="2023-08" db="EMBL/GenBank/DDBJ databases">
        <title>Identification and characterization of horizontal gene transfer across gut microbiota members of farm animals based on homology search.</title>
        <authorList>
            <person name="Schwarzerova J."/>
            <person name="Nykrynova M."/>
            <person name="Jureckova K."/>
            <person name="Cejkova D."/>
            <person name="Rychlik I."/>
        </authorList>
    </citation>
    <scope>NUCLEOTIDE SEQUENCE</scope>
    <source>
        <strain evidence="3">ET15</strain>
        <strain evidence="2">ET37</strain>
    </source>
</reference>
<keyword evidence="1" id="KW-0812">Transmembrane</keyword>
<feature type="transmembrane region" description="Helical" evidence="1">
    <location>
        <begin position="86"/>
        <end position="105"/>
    </location>
</feature>
<feature type="transmembrane region" description="Helical" evidence="1">
    <location>
        <begin position="142"/>
        <end position="164"/>
    </location>
</feature>
<keyword evidence="4" id="KW-1185">Reference proteome</keyword>
<evidence type="ECO:0000313" key="2">
    <source>
        <dbReference type="EMBL" id="MDN0021723.1"/>
    </source>
</evidence>
<dbReference type="AlphaFoldDB" id="A0AAW7JEE0"/>
<sequence>MRNQTRLYSLSLRDGRTYALTAIFMLGNIALPQICHLAPHGGQMFLPIFFFTLVGAYKYGFTVGLATAVLSPIANSMLFSMPSAQMLPPMLIQSVMLAAASAALARHMGEKVTHTALGLTATACLLAGLLIERAMISVDHGILSSLALAVPGLLLQTFGGYWLIRKL</sequence>
<dbReference type="EMBL" id="JAUEIE010000001">
    <property type="protein sequence ID" value="MDN0021723.1"/>
    <property type="molecule type" value="Genomic_DNA"/>
</dbReference>
<comment type="caution">
    <text evidence="3">The sequence shown here is derived from an EMBL/GenBank/DDBJ whole genome shotgun (WGS) entry which is preliminary data.</text>
</comment>
<accession>A0AAW7JEE0</accession>
<gene>
    <name evidence="2" type="ORF">QVN81_01605</name>
    <name evidence="3" type="ORF">QVN84_01595</name>
</gene>
<evidence type="ECO:0000313" key="5">
    <source>
        <dbReference type="Proteomes" id="UP001168478"/>
    </source>
</evidence>
<keyword evidence="1" id="KW-0472">Membrane</keyword>
<feature type="transmembrane region" description="Helical" evidence="1">
    <location>
        <begin position="45"/>
        <end position="74"/>
    </location>
</feature>
<organism evidence="3 5">
    <name type="scientific">Leyella lascolaii</name>
    <dbReference type="NCBI Taxonomy" id="1776379"/>
    <lineage>
        <taxon>Bacteria</taxon>
        <taxon>Pseudomonadati</taxon>
        <taxon>Bacteroidota</taxon>
        <taxon>Bacteroidia</taxon>
        <taxon>Bacteroidales</taxon>
        <taxon>Prevotellaceae</taxon>
        <taxon>Leyella</taxon>
    </lineage>
</organism>
<proteinExistence type="predicted"/>
<evidence type="ECO:0000313" key="4">
    <source>
        <dbReference type="Proteomes" id="UP001167831"/>
    </source>
</evidence>